<dbReference type="Proteomes" id="UP001454489">
    <property type="component" value="Unassembled WGS sequence"/>
</dbReference>
<evidence type="ECO:0000313" key="2">
    <source>
        <dbReference type="EMBL" id="MEQ2558433.1"/>
    </source>
</evidence>
<protein>
    <submittedName>
        <fullName evidence="2">DUF308 domain-containing protein</fullName>
    </submittedName>
</protein>
<proteinExistence type="predicted"/>
<feature type="transmembrane region" description="Helical" evidence="1">
    <location>
        <begin position="36"/>
        <end position="58"/>
    </location>
</feature>
<feature type="transmembrane region" description="Helical" evidence="1">
    <location>
        <begin position="12"/>
        <end position="30"/>
    </location>
</feature>
<dbReference type="InterPro" id="IPR005325">
    <property type="entry name" value="DUF308_memb"/>
</dbReference>
<gene>
    <name evidence="2" type="ORF">WMO43_11230</name>
</gene>
<dbReference type="RefSeq" id="WP_177962101.1">
    <property type="nucleotide sequence ID" value="NZ_JBBMEX010000012.1"/>
</dbReference>
<evidence type="ECO:0000256" key="1">
    <source>
        <dbReference type="SAM" id="Phobius"/>
    </source>
</evidence>
<reference evidence="2 3" key="1">
    <citation type="submission" date="2024-03" db="EMBL/GenBank/DDBJ databases">
        <title>Human intestinal bacterial collection.</title>
        <authorList>
            <person name="Pauvert C."/>
            <person name="Hitch T.C.A."/>
            <person name="Clavel T."/>
        </authorList>
    </citation>
    <scope>NUCLEOTIDE SEQUENCE [LARGE SCALE GENOMIC DNA]</scope>
    <source>
        <strain evidence="2 3">CLA-AA-H185</strain>
    </source>
</reference>
<evidence type="ECO:0000313" key="3">
    <source>
        <dbReference type="Proteomes" id="UP001454489"/>
    </source>
</evidence>
<feature type="transmembrane region" description="Helical" evidence="1">
    <location>
        <begin position="89"/>
        <end position="106"/>
    </location>
</feature>
<keyword evidence="3" id="KW-1185">Reference proteome</keyword>
<dbReference type="PANTHER" id="PTHR34989:SF1">
    <property type="entry name" value="PROTEIN HDED"/>
    <property type="match status" value="1"/>
</dbReference>
<feature type="transmembrane region" description="Helical" evidence="1">
    <location>
        <begin position="65"/>
        <end position="83"/>
    </location>
</feature>
<comment type="caution">
    <text evidence="2">The sequence shown here is derived from an EMBL/GenBank/DDBJ whole genome shotgun (WGS) entry which is preliminary data.</text>
</comment>
<dbReference type="InterPro" id="IPR052712">
    <property type="entry name" value="Acid_resist_chaperone_HdeD"/>
</dbReference>
<dbReference type="Pfam" id="PF03729">
    <property type="entry name" value="DUF308"/>
    <property type="match status" value="2"/>
</dbReference>
<dbReference type="EMBL" id="JBBMEX010000012">
    <property type="protein sequence ID" value="MEQ2558433.1"/>
    <property type="molecule type" value="Genomic_DNA"/>
</dbReference>
<feature type="transmembrane region" description="Helical" evidence="1">
    <location>
        <begin position="126"/>
        <end position="145"/>
    </location>
</feature>
<sequence>MNIFQKIKSGMLISGAVLIVAGLVLLFFPVTTTKMIAYIAAAMLLFMGIGQVIGYFRYEPGSGRYSSGLVLGIFLMIVGLLIYYKAEVVVSIIPIILGVVILFSGFSKLQQAVDLARMKARRWTTVLATACLNLILGGVIIFNPFSTAMTLLRFVGIGLLYSGISDIVSTLYISRETKNYRDFE</sequence>
<feature type="transmembrane region" description="Helical" evidence="1">
    <location>
        <begin position="151"/>
        <end position="173"/>
    </location>
</feature>
<keyword evidence="1" id="KW-0812">Transmembrane</keyword>
<accession>A0ABV1HFG4</accession>
<keyword evidence="1" id="KW-0472">Membrane</keyword>
<dbReference type="PANTHER" id="PTHR34989">
    <property type="entry name" value="PROTEIN HDED"/>
    <property type="match status" value="1"/>
</dbReference>
<name>A0ABV1HFG4_9FIRM</name>
<keyword evidence="1" id="KW-1133">Transmembrane helix</keyword>
<organism evidence="2 3">
    <name type="scientific">Maccoyibacter intestinihominis</name>
    <dbReference type="NCBI Taxonomy" id="3133499"/>
    <lineage>
        <taxon>Bacteria</taxon>
        <taxon>Bacillati</taxon>
        <taxon>Bacillota</taxon>
        <taxon>Clostridia</taxon>
        <taxon>Lachnospirales</taxon>
        <taxon>Lachnospiraceae</taxon>
        <taxon>Maccoyibacter</taxon>
    </lineage>
</organism>